<dbReference type="EMBL" id="JADOEL010000006">
    <property type="protein sequence ID" value="MBF8177913.1"/>
    <property type="molecule type" value="Genomic_DNA"/>
</dbReference>
<evidence type="ECO:0000313" key="7">
    <source>
        <dbReference type="Proteomes" id="UP000657372"/>
    </source>
</evidence>
<dbReference type="InterPro" id="IPR006260">
    <property type="entry name" value="TonB/TolA_C"/>
</dbReference>
<keyword evidence="5" id="KW-0732">Signal</keyword>
<dbReference type="Gene3D" id="3.30.1150.10">
    <property type="match status" value="1"/>
</dbReference>
<name>A0ABS0EXN2_9BURK</name>
<evidence type="ECO:0000256" key="3">
    <source>
        <dbReference type="ARBA" id="ARBA00022989"/>
    </source>
</evidence>
<evidence type="ECO:0000256" key="4">
    <source>
        <dbReference type="ARBA" id="ARBA00023136"/>
    </source>
</evidence>
<accession>A0ABS0EXN2</accession>
<organism evidence="6 7">
    <name type="scientific">Herminiimonas contaminans</name>
    <dbReference type="NCBI Taxonomy" id="1111140"/>
    <lineage>
        <taxon>Bacteria</taxon>
        <taxon>Pseudomonadati</taxon>
        <taxon>Pseudomonadota</taxon>
        <taxon>Betaproteobacteria</taxon>
        <taxon>Burkholderiales</taxon>
        <taxon>Oxalobacteraceae</taxon>
        <taxon>Herminiimonas</taxon>
    </lineage>
</organism>
<evidence type="ECO:0000256" key="1">
    <source>
        <dbReference type="ARBA" id="ARBA00004167"/>
    </source>
</evidence>
<keyword evidence="3" id="KW-1133">Transmembrane helix</keyword>
<dbReference type="NCBIfam" id="TIGR01352">
    <property type="entry name" value="tonB_Cterm"/>
    <property type="match status" value="1"/>
</dbReference>
<gene>
    <name evidence="6" type="ORF">IXC47_09495</name>
</gene>
<keyword evidence="4" id="KW-0472">Membrane</keyword>
<dbReference type="PROSITE" id="PS51257">
    <property type="entry name" value="PROKAR_LIPOPROTEIN"/>
    <property type="match status" value="1"/>
</dbReference>
<proteinExistence type="predicted"/>
<protein>
    <submittedName>
        <fullName evidence="6">TonB family protein</fullName>
    </submittedName>
</protein>
<evidence type="ECO:0000313" key="6">
    <source>
        <dbReference type="EMBL" id="MBF8177913.1"/>
    </source>
</evidence>
<comment type="caution">
    <text evidence="6">The sequence shown here is derived from an EMBL/GenBank/DDBJ whole genome shotgun (WGS) entry which is preliminary data.</text>
</comment>
<feature type="signal peptide" evidence="5">
    <location>
        <begin position="1"/>
        <end position="22"/>
    </location>
</feature>
<dbReference type="Proteomes" id="UP000657372">
    <property type="component" value="Unassembled WGS sequence"/>
</dbReference>
<sequence length="152" mass="16803">MIKKRITLCALALLLAGCGARSLLDKPAETTPDGTSTADSISEYQLALAHRITQVNSTKVYIGRPQALLRSVVVVKYVVDANGSLLRSEIMRSNRDRVTETTALTSVRNTAPFPKPAPALLRHGRVEVIETWLFNKDGRFQLRTIAEPQMDE</sequence>
<keyword evidence="7" id="KW-1185">Reference proteome</keyword>
<keyword evidence="2" id="KW-0812">Transmembrane</keyword>
<comment type="subcellular location">
    <subcellularLocation>
        <location evidence="1">Membrane</location>
        <topology evidence="1">Single-pass membrane protein</topology>
    </subcellularLocation>
</comment>
<reference evidence="6 7" key="1">
    <citation type="submission" date="2020-11" db="EMBL/GenBank/DDBJ databases">
        <title>WGS of Herminiimonas contaminans strain Marseille-Q4544 isolated from planarians Schmidtea mediterranea.</title>
        <authorList>
            <person name="Kangale L."/>
        </authorList>
    </citation>
    <scope>NUCLEOTIDE SEQUENCE [LARGE SCALE GENOMIC DNA]</scope>
    <source>
        <strain evidence="6 7">Marseille-Q4544</strain>
    </source>
</reference>
<evidence type="ECO:0000256" key="2">
    <source>
        <dbReference type="ARBA" id="ARBA00022692"/>
    </source>
</evidence>
<evidence type="ECO:0000256" key="5">
    <source>
        <dbReference type="SAM" id="SignalP"/>
    </source>
</evidence>
<feature type="chain" id="PRO_5045479983" evidence="5">
    <location>
        <begin position="23"/>
        <end position="152"/>
    </location>
</feature>
<dbReference type="RefSeq" id="WP_195875465.1">
    <property type="nucleotide sequence ID" value="NZ_JADOEL010000006.1"/>
</dbReference>
<dbReference type="SUPFAM" id="SSF74653">
    <property type="entry name" value="TolA/TonB C-terminal domain"/>
    <property type="match status" value="1"/>
</dbReference>